<dbReference type="Proteomes" id="UP000675781">
    <property type="component" value="Unassembled WGS sequence"/>
</dbReference>
<keyword evidence="1 4" id="KW-0489">Methyltransferase</keyword>
<dbReference type="Pfam" id="PF13649">
    <property type="entry name" value="Methyltransf_25"/>
    <property type="match status" value="1"/>
</dbReference>
<reference evidence="4" key="1">
    <citation type="submission" date="2021-04" db="EMBL/GenBank/DDBJ databases">
        <title>Genome based classification of Actinospica acidithermotolerans sp. nov., an actinobacterium isolated from an Indonesian hot spring.</title>
        <authorList>
            <person name="Kusuma A.B."/>
            <person name="Putra K.E."/>
            <person name="Nafisah S."/>
            <person name="Loh J."/>
            <person name="Nouioui I."/>
            <person name="Goodfellow M."/>
        </authorList>
    </citation>
    <scope>NUCLEOTIDE SEQUENCE</scope>
    <source>
        <strain evidence="4">CSCA 57</strain>
    </source>
</reference>
<name>A0A941IQS5_9ACTN</name>
<dbReference type="InterPro" id="IPR041698">
    <property type="entry name" value="Methyltransf_25"/>
</dbReference>
<dbReference type="EMBL" id="JAGSOG010000025">
    <property type="protein sequence ID" value="MBR7833233.1"/>
    <property type="molecule type" value="Genomic_DNA"/>
</dbReference>
<sequence>MDGTDEGLIQEQIAYYQARAGEYDLLYEQRDDWRELLPVLERMPIHGDVLELACGTGAWTARLAERARSVTALDASPEALALARERVPHDAVSFTEADLFAWRPERRYDTVFFGFWLSHVPPARFAAFWDTVAQAVAPGGAVVFFDTGRGEAASEQVLADASVPSVSRRLEDGREYRVVKVFRDEQDIRDSLTALGWSAEVSPVGDTLLAGLARPPADTER</sequence>
<dbReference type="GO" id="GO:0032259">
    <property type="term" value="P:methylation"/>
    <property type="evidence" value="ECO:0007669"/>
    <property type="project" value="UniProtKB-KW"/>
</dbReference>
<dbReference type="PANTHER" id="PTHR43861:SF1">
    <property type="entry name" value="TRANS-ACONITATE 2-METHYLTRANSFERASE"/>
    <property type="match status" value="1"/>
</dbReference>
<dbReference type="SUPFAM" id="SSF53335">
    <property type="entry name" value="S-adenosyl-L-methionine-dependent methyltransferases"/>
    <property type="match status" value="1"/>
</dbReference>
<evidence type="ECO:0000259" key="3">
    <source>
        <dbReference type="Pfam" id="PF13649"/>
    </source>
</evidence>
<evidence type="ECO:0000313" key="5">
    <source>
        <dbReference type="Proteomes" id="UP000675781"/>
    </source>
</evidence>
<evidence type="ECO:0000256" key="1">
    <source>
        <dbReference type="ARBA" id="ARBA00022603"/>
    </source>
</evidence>
<organism evidence="4 5">
    <name type="scientific">Actinospica durhamensis</name>
    <dbReference type="NCBI Taxonomy" id="1508375"/>
    <lineage>
        <taxon>Bacteria</taxon>
        <taxon>Bacillati</taxon>
        <taxon>Actinomycetota</taxon>
        <taxon>Actinomycetes</taxon>
        <taxon>Catenulisporales</taxon>
        <taxon>Actinospicaceae</taxon>
        <taxon>Actinospica</taxon>
    </lineage>
</organism>
<evidence type="ECO:0000256" key="2">
    <source>
        <dbReference type="ARBA" id="ARBA00022679"/>
    </source>
</evidence>
<keyword evidence="2" id="KW-0808">Transferase</keyword>
<dbReference type="PANTHER" id="PTHR43861">
    <property type="entry name" value="TRANS-ACONITATE 2-METHYLTRANSFERASE-RELATED"/>
    <property type="match status" value="1"/>
</dbReference>
<dbReference type="InterPro" id="IPR029063">
    <property type="entry name" value="SAM-dependent_MTases_sf"/>
</dbReference>
<dbReference type="GO" id="GO:0008168">
    <property type="term" value="F:methyltransferase activity"/>
    <property type="evidence" value="ECO:0007669"/>
    <property type="project" value="UniProtKB-KW"/>
</dbReference>
<dbReference type="Gene3D" id="3.40.50.150">
    <property type="entry name" value="Vaccinia Virus protein VP39"/>
    <property type="match status" value="1"/>
</dbReference>
<dbReference type="RefSeq" id="WP_212527756.1">
    <property type="nucleotide sequence ID" value="NZ_JAGSOG010000025.1"/>
</dbReference>
<dbReference type="CDD" id="cd02440">
    <property type="entry name" value="AdoMet_MTases"/>
    <property type="match status" value="1"/>
</dbReference>
<gene>
    <name evidence="4" type="ORF">KDL01_08150</name>
</gene>
<comment type="caution">
    <text evidence="4">The sequence shown here is derived from an EMBL/GenBank/DDBJ whole genome shotgun (WGS) entry which is preliminary data.</text>
</comment>
<accession>A0A941IQS5</accession>
<feature type="domain" description="Methyltransferase" evidence="3">
    <location>
        <begin position="49"/>
        <end position="140"/>
    </location>
</feature>
<protein>
    <submittedName>
        <fullName evidence="4">Class I SAM-dependent methyltransferase</fullName>
    </submittedName>
</protein>
<dbReference type="AlphaFoldDB" id="A0A941IQS5"/>
<keyword evidence="5" id="KW-1185">Reference proteome</keyword>
<evidence type="ECO:0000313" key="4">
    <source>
        <dbReference type="EMBL" id="MBR7833233.1"/>
    </source>
</evidence>
<proteinExistence type="predicted"/>